<name>A0A2T5MGV5_9GAMM</name>
<evidence type="ECO:0000256" key="3">
    <source>
        <dbReference type="ARBA" id="ARBA00022691"/>
    </source>
</evidence>
<evidence type="ECO:0000313" key="7">
    <source>
        <dbReference type="Proteomes" id="UP000244248"/>
    </source>
</evidence>
<keyword evidence="1" id="KW-0489">Methyltransferase</keyword>
<feature type="domain" description="Protein arginine N-methyltransferase" evidence="5">
    <location>
        <begin position="139"/>
        <end position="277"/>
    </location>
</feature>
<dbReference type="CDD" id="cd02440">
    <property type="entry name" value="AdoMet_MTases"/>
    <property type="match status" value="1"/>
</dbReference>
<dbReference type="InterPro" id="IPR055135">
    <property type="entry name" value="PRMT_dom"/>
</dbReference>
<evidence type="ECO:0000256" key="1">
    <source>
        <dbReference type="ARBA" id="ARBA00022603"/>
    </source>
</evidence>
<evidence type="ECO:0000313" key="6">
    <source>
        <dbReference type="EMBL" id="PTU31769.1"/>
    </source>
</evidence>
<feature type="domain" description="Methyltransferase" evidence="4">
    <location>
        <begin position="32"/>
        <end position="132"/>
    </location>
</feature>
<dbReference type="Pfam" id="PF13847">
    <property type="entry name" value="Methyltransf_31"/>
    <property type="match status" value="1"/>
</dbReference>
<dbReference type="PANTHER" id="PTHR11006:SF4">
    <property type="entry name" value="PROTEIN ARGININE N-METHYLTRANSFERASE 7"/>
    <property type="match status" value="1"/>
</dbReference>
<dbReference type="PANTHER" id="PTHR11006">
    <property type="entry name" value="PROTEIN ARGININE N-METHYLTRANSFERASE"/>
    <property type="match status" value="1"/>
</dbReference>
<dbReference type="PROSITE" id="PS51678">
    <property type="entry name" value="SAM_MT_PRMT"/>
    <property type="match status" value="1"/>
</dbReference>
<evidence type="ECO:0000259" key="5">
    <source>
        <dbReference type="Pfam" id="PF22528"/>
    </source>
</evidence>
<comment type="caution">
    <text evidence="6">The sequence shown here is derived from an EMBL/GenBank/DDBJ whole genome shotgun (WGS) entry which is preliminary data.</text>
</comment>
<dbReference type="AlphaFoldDB" id="A0A2T5MGV5"/>
<accession>A0A2T5MGV5</accession>
<dbReference type="SUPFAM" id="SSF53335">
    <property type="entry name" value="S-adenosyl-L-methionine-dependent methyltransferases"/>
    <property type="match status" value="1"/>
</dbReference>
<dbReference type="GO" id="GO:0016274">
    <property type="term" value="F:protein-arginine N-methyltransferase activity"/>
    <property type="evidence" value="ECO:0007669"/>
    <property type="project" value="InterPro"/>
</dbReference>
<gene>
    <name evidence="6" type="ORF">CJD38_10760</name>
</gene>
<dbReference type="OrthoDB" id="5642573at2"/>
<protein>
    <submittedName>
        <fullName evidence="6">Ribonucleotide-diphosphate reductase subunit beta</fullName>
    </submittedName>
</protein>
<evidence type="ECO:0000256" key="2">
    <source>
        <dbReference type="ARBA" id="ARBA00022679"/>
    </source>
</evidence>
<dbReference type="RefSeq" id="WP_107940323.1">
    <property type="nucleotide sequence ID" value="NZ_QANS01000003.1"/>
</dbReference>
<dbReference type="GO" id="GO:0032259">
    <property type="term" value="P:methylation"/>
    <property type="evidence" value="ECO:0007669"/>
    <property type="project" value="UniProtKB-KW"/>
</dbReference>
<dbReference type="Proteomes" id="UP000244248">
    <property type="component" value="Unassembled WGS sequence"/>
</dbReference>
<organism evidence="6 7">
    <name type="scientific">Stenotrophobium rhamnosiphilum</name>
    <dbReference type="NCBI Taxonomy" id="2029166"/>
    <lineage>
        <taxon>Bacteria</taxon>
        <taxon>Pseudomonadati</taxon>
        <taxon>Pseudomonadota</taxon>
        <taxon>Gammaproteobacteria</taxon>
        <taxon>Nevskiales</taxon>
        <taxon>Nevskiaceae</taxon>
        <taxon>Stenotrophobium</taxon>
    </lineage>
</organism>
<dbReference type="EMBL" id="QANS01000003">
    <property type="protein sequence ID" value="PTU31769.1"/>
    <property type="molecule type" value="Genomic_DNA"/>
</dbReference>
<reference evidence="6 7" key="1">
    <citation type="submission" date="2018-04" db="EMBL/GenBank/DDBJ databases">
        <title>Novel species isolated from glacier.</title>
        <authorList>
            <person name="Liu Q."/>
            <person name="Xin Y.-H."/>
        </authorList>
    </citation>
    <scope>NUCLEOTIDE SEQUENCE [LARGE SCALE GENOMIC DNA]</scope>
    <source>
        <strain evidence="6 7">GT1R17</strain>
    </source>
</reference>
<dbReference type="InterPro" id="IPR025714">
    <property type="entry name" value="Methyltranfer_dom"/>
</dbReference>
<keyword evidence="7" id="KW-1185">Reference proteome</keyword>
<dbReference type="Pfam" id="PF22528">
    <property type="entry name" value="PRMT_C"/>
    <property type="match status" value="1"/>
</dbReference>
<keyword evidence="3" id="KW-0949">S-adenosyl-L-methionine</keyword>
<proteinExistence type="predicted"/>
<dbReference type="InterPro" id="IPR029063">
    <property type="entry name" value="SAM-dependent_MTases_sf"/>
</dbReference>
<dbReference type="Gene3D" id="3.40.50.150">
    <property type="entry name" value="Vaccinia Virus protein VP39"/>
    <property type="match status" value="1"/>
</dbReference>
<sequence length="314" mass="34949">MSEIELHRKLLGDRPRNEAFYAALKKVIKPGKTTVADIGAGTGFLSFLARQLGAKHCTLIEYTDTLDLAEDLARQNRIDGLSFIKGHSGELQKPPKVDVVISETLGNYSLEEGLLETVLDARRYLNKNGIIIPGRLLQYVAPVTAPRLQNEIDVWPQVGFDIDLSAARNISLNNMFVRTLRADDLLGEKSARLWDDLDFAPDADKPLSKRSSTVKWSAKDLGSATVYGYALWWDCELVPGVTISTSPYAAPTHWEQIYLPLLNPVTLDADDTLDLMMGSDTRPQIGVRVSWRTRQMRAGKVANEQSQDIARGRL</sequence>
<keyword evidence="2" id="KW-0808">Transferase</keyword>
<evidence type="ECO:0000259" key="4">
    <source>
        <dbReference type="Pfam" id="PF13847"/>
    </source>
</evidence>
<dbReference type="InterPro" id="IPR025799">
    <property type="entry name" value="Arg_MeTrfase"/>
</dbReference>
<dbReference type="Gene3D" id="2.70.160.11">
    <property type="entry name" value="Hnrnp arginine n-methyltransferase1"/>
    <property type="match status" value="1"/>
</dbReference>
<dbReference type="GO" id="GO:0042054">
    <property type="term" value="F:histone methyltransferase activity"/>
    <property type="evidence" value="ECO:0007669"/>
    <property type="project" value="TreeGrafter"/>
</dbReference>